<gene>
    <name evidence="9" type="ORF">IQ241_14855</name>
</gene>
<dbReference type="Pfam" id="PF00512">
    <property type="entry name" value="HisKA"/>
    <property type="match status" value="1"/>
</dbReference>
<dbReference type="InterPro" id="IPR004358">
    <property type="entry name" value="Sig_transdc_His_kin-like_C"/>
</dbReference>
<proteinExistence type="predicted"/>
<evidence type="ECO:0000313" key="10">
    <source>
        <dbReference type="Proteomes" id="UP000636505"/>
    </source>
</evidence>
<evidence type="ECO:0000256" key="2">
    <source>
        <dbReference type="ARBA" id="ARBA00012438"/>
    </source>
</evidence>
<evidence type="ECO:0000313" key="9">
    <source>
        <dbReference type="EMBL" id="MBE9078558.1"/>
    </source>
</evidence>
<dbReference type="Pfam" id="PF02518">
    <property type="entry name" value="HATPase_c"/>
    <property type="match status" value="1"/>
</dbReference>
<dbReference type="PROSITE" id="PS50109">
    <property type="entry name" value="HIS_KIN"/>
    <property type="match status" value="1"/>
</dbReference>
<evidence type="ECO:0000259" key="8">
    <source>
        <dbReference type="PROSITE" id="PS50109"/>
    </source>
</evidence>
<dbReference type="InterPro" id="IPR036097">
    <property type="entry name" value="HisK_dim/P_sf"/>
</dbReference>
<dbReference type="SMART" id="SM00387">
    <property type="entry name" value="HATPase_c"/>
    <property type="match status" value="1"/>
</dbReference>
<dbReference type="InterPro" id="IPR003661">
    <property type="entry name" value="HisK_dim/P_dom"/>
</dbReference>
<accession>A0A8J7AWK7</accession>
<dbReference type="GO" id="GO:0016036">
    <property type="term" value="P:cellular response to phosphate starvation"/>
    <property type="evidence" value="ECO:0007669"/>
    <property type="project" value="TreeGrafter"/>
</dbReference>
<dbReference type="EC" id="2.7.13.3" evidence="2"/>
<keyword evidence="3" id="KW-0597">Phosphoprotein</keyword>
<evidence type="ECO:0000256" key="6">
    <source>
        <dbReference type="ARBA" id="ARBA00023012"/>
    </source>
</evidence>
<evidence type="ECO:0000256" key="4">
    <source>
        <dbReference type="ARBA" id="ARBA00022679"/>
    </source>
</evidence>
<dbReference type="RefSeq" id="WP_193908525.1">
    <property type="nucleotide sequence ID" value="NZ_JADEXG010000035.1"/>
</dbReference>
<feature type="transmembrane region" description="Helical" evidence="7">
    <location>
        <begin position="6"/>
        <end position="28"/>
    </location>
</feature>
<protein>
    <recommendedName>
        <fullName evidence="2">histidine kinase</fullName>
        <ecNumber evidence="2">2.7.13.3</ecNumber>
    </recommendedName>
</protein>
<dbReference type="CDD" id="cd00082">
    <property type="entry name" value="HisKA"/>
    <property type="match status" value="1"/>
</dbReference>
<dbReference type="Gene3D" id="1.10.287.130">
    <property type="match status" value="1"/>
</dbReference>
<dbReference type="GO" id="GO:0005886">
    <property type="term" value="C:plasma membrane"/>
    <property type="evidence" value="ECO:0007669"/>
    <property type="project" value="TreeGrafter"/>
</dbReference>
<comment type="caution">
    <text evidence="9">The sequence shown here is derived from an EMBL/GenBank/DDBJ whole genome shotgun (WGS) entry which is preliminary data.</text>
</comment>
<evidence type="ECO:0000256" key="1">
    <source>
        <dbReference type="ARBA" id="ARBA00000085"/>
    </source>
</evidence>
<evidence type="ECO:0000256" key="5">
    <source>
        <dbReference type="ARBA" id="ARBA00022777"/>
    </source>
</evidence>
<reference evidence="9" key="1">
    <citation type="submission" date="2020-10" db="EMBL/GenBank/DDBJ databases">
        <authorList>
            <person name="Castelo-Branco R."/>
            <person name="Eusebio N."/>
            <person name="Adriana R."/>
            <person name="Vieira A."/>
            <person name="Brugerolle De Fraissinette N."/>
            <person name="Rezende De Castro R."/>
            <person name="Schneider M.P."/>
            <person name="Vasconcelos V."/>
            <person name="Leao P.N."/>
        </authorList>
    </citation>
    <scope>NUCLEOTIDE SEQUENCE</scope>
    <source>
        <strain evidence="9">LEGE 07310</strain>
    </source>
</reference>
<feature type="domain" description="Histidine kinase" evidence="8">
    <location>
        <begin position="207"/>
        <end position="464"/>
    </location>
</feature>
<organism evidence="9 10">
    <name type="scientific">Vasconcelosia minhoensis LEGE 07310</name>
    <dbReference type="NCBI Taxonomy" id="915328"/>
    <lineage>
        <taxon>Bacteria</taxon>
        <taxon>Bacillati</taxon>
        <taxon>Cyanobacteriota</taxon>
        <taxon>Cyanophyceae</taxon>
        <taxon>Nodosilineales</taxon>
        <taxon>Cymatolegaceae</taxon>
        <taxon>Vasconcelosia</taxon>
        <taxon>Vasconcelosia minhoensis</taxon>
    </lineage>
</organism>
<evidence type="ECO:0000256" key="7">
    <source>
        <dbReference type="SAM" id="Phobius"/>
    </source>
</evidence>
<dbReference type="Gene3D" id="3.30.565.10">
    <property type="entry name" value="Histidine kinase-like ATPase, C-terminal domain"/>
    <property type="match status" value="1"/>
</dbReference>
<keyword evidence="6" id="KW-0902">Two-component regulatory system</keyword>
<comment type="catalytic activity">
    <reaction evidence="1">
        <text>ATP + protein L-histidine = ADP + protein N-phospho-L-histidine.</text>
        <dbReference type="EC" id="2.7.13.3"/>
    </reaction>
</comment>
<sequence>MLLAVQGAAHVIGFVIGLCVGLALLWLLRQRYNARLRLMLSKIQNTDAASPELPYEFQLSSAILSQRAKTETLHQQIDDFRLVMKFAPLGYLQVNGENQLLWCNLQAQKILDIDSQIDQQYPRLLLALARSYELDQLVERTRQTQTVCQLAWTFYSISPDPYNVSERPAYPIRGCGIPLPEGQVGIFLEPRQDAIAQAQQRDRWLSDVAHELKTPLTSIRLVAETLQGRVDDSLKHWVERLIKEVVRLGQLVDDVLSLSQLEQQGQLDDDDSDADLVPLIQNACQSLEPLALLKQVEFVYSGPPQLIAQVNPGLMHRVFFNLLNNAVKYSPAQQTIRVQLRLDLTCYAPENDAGNASASDRLKARTEDGERAALPAILFEVIDQGGGFLEQDLPHVFERFYRSDPARSRADSEKSAQELGTAGGTGLGLAIVRRIVSAHQGWVEAQNHPDTGGGWLKVWIPGNRLKSIAP</sequence>
<dbReference type="SUPFAM" id="SSF47384">
    <property type="entry name" value="Homodimeric domain of signal transducing histidine kinase"/>
    <property type="match status" value="1"/>
</dbReference>
<dbReference type="PANTHER" id="PTHR45453">
    <property type="entry name" value="PHOSPHATE REGULON SENSOR PROTEIN PHOR"/>
    <property type="match status" value="1"/>
</dbReference>
<keyword evidence="10" id="KW-1185">Reference proteome</keyword>
<dbReference type="GO" id="GO:0000155">
    <property type="term" value="F:phosphorelay sensor kinase activity"/>
    <property type="evidence" value="ECO:0007669"/>
    <property type="project" value="InterPro"/>
</dbReference>
<dbReference type="Proteomes" id="UP000636505">
    <property type="component" value="Unassembled WGS sequence"/>
</dbReference>
<keyword evidence="7" id="KW-0472">Membrane</keyword>
<dbReference type="PRINTS" id="PR00344">
    <property type="entry name" value="BCTRLSENSOR"/>
</dbReference>
<dbReference type="InterPro" id="IPR036890">
    <property type="entry name" value="HATPase_C_sf"/>
</dbReference>
<dbReference type="SMART" id="SM00388">
    <property type="entry name" value="HisKA"/>
    <property type="match status" value="1"/>
</dbReference>
<name>A0A8J7AWK7_9CYAN</name>
<keyword evidence="5 9" id="KW-0418">Kinase</keyword>
<dbReference type="AlphaFoldDB" id="A0A8J7AWK7"/>
<keyword evidence="4" id="KW-0808">Transferase</keyword>
<dbReference type="EMBL" id="JADEXG010000035">
    <property type="protein sequence ID" value="MBE9078558.1"/>
    <property type="molecule type" value="Genomic_DNA"/>
</dbReference>
<evidence type="ECO:0000256" key="3">
    <source>
        <dbReference type="ARBA" id="ARBA00022553"/>
    </source>
</evidence>
<keyword evidence="7" id="KW-0812">Transmembrane</keyword>
<dbReference type="SUPFAM" id="SSF55874">
    <property type="entry name" value="ATPase domain of HSP90 chaperone/DNA topoisomerase II/histidine kinase"/>
    <property type="match status" value="1"/>
</dbReference>
<dbReference type="InterPro" id="IPR003594">
    <property type="entry name" value="HATPase_dom"/>
</dbReference>
<dbReference type="CDD" id="cd00075">
    <property type="entry name" value="HATPase"/>
    <property type="match status" value="1"/>
</dbReference>
<dbReference type="InterPro" id="IPR005467">
    <property type="entry name" value="His_kinase_dom"/>
</dbReference>
<keyword evidence="7" id="KW-1133">Transmembrane helix</keyword>
<dbReference type="InterPro" id="IPR050351">
    <property type="entry name" value="BphY/WalK/GraS-like"/>
</dbReference>
<dbReference type="PANTHER" id="PTHR45453:SF1">
    <property type="entry name" value="PHOSPHATE REGULON SENSOR PROTEIN PHOR"/>
    <property type="match status" value="1"/>
</dbReference>
<dbReference type="GO" id="GO:0004721">
    <property type="term" value="F:phosphoprotein phosphatase activity"/>
    <property type="evidence" value="ECO:0007669"/>
    <property type="project" value="TreeGrafter"/>
</dbReference>